<organism evidence="3 4">
    <name type="scientific">Rotaria sordida</name>
    <dbReference type="NCBI Taxonomy" id="392033"/>
    <lineage>
        <taxon>Eukaryota</taxon>
        <taxon>Metazoa</taxon>
        <taxon>Spiralia</taxon>
        <taxon>Gnathifera</taxon>
        <taxon>Rotifera</taxon>
        <taxon>Eurotatoria</taxon>
        <taxon>Bdelloidea</taxon>
        <taxon>Philodinida</taxon>
        <taxon>Philodinidae</taxon>
        <taxon>Rotaria</taxon>
    </lineage>
</organism>
<feature type="coiled-coil region" evidence="1">
    <location>
        <begin position="303"/>
        <end position="376"/>
    </location>
</feature>
<evidence type="ECO:0000256" key="1">
    <source>
        <dbReference type="SAM" id="Coils"/>
    </source>
</evidence>
<dbReference type="AlphaFoldDB" id="A0A814A894"/>
<proteinExistence type="predicted"/>
<name>A0A814A894_9BILA</name>
<dbReference type="EMBL" id="CAJNOH010000006">
    <property type="protein sequence ID" value="CAF0736420.1"/>
    <property type="molecule type" value="Genomic_DNA"/>
</dbReference>
<evidence type="ECO:0000313" key="3">
    <source>
        <dbReference type="EMBL" id="CAF0911136.1"/>
    </source>
</evidence>
<dbReference type="Proteomes" id="UP000663854">
    <property type="component" value="Unassembled WGS sequence"/>
</dbReference>
<comment type="caution">
    <text evidence="3">The sequence shown here is derived from an EMBL/GenBank/DDBJ whole genome shotgun (WGS) entry which is preliminary data.</text>
</comment>
<dbReference type="EMBL" id="CAJNOL010000178">
    <property type="protein sequence ID" value="CAF0911136.1"/>
    <property type="molecule type" value="Genomic_DNA"/>
</dbReference>
<evidence type="ECO:0000313" key="4">
    <source>
        <dbReference type="Proteomes" id="UP000663870"/>
    </source>
</evidence>
<keyword evidence="1" id="KW-0175">Coiled coil</keyword>
<keyword evidence="4" id="KW-1185">Reference proteome</keyword>
<evidence type="ECO:0000313" key="2">
    <source>
        <dbReference type="EMBL" id="CAF0736420.1"/>
    </source>
</evidence>
<sequence length="427" mass="51754">MENIIKEEPRKRTTIYLSDIHVKNADYFQPASTMISSSNTHETEIHVDKFHQTEDNDNEKIELTTLNNHFENYLNKIKILANININLRHEIVNILQTYMGHMKEEKQNDNNNNSNSSEIEFNNLRRQLNNELQKLISIQTRLQRANYDTKYYKNKVKLFSKSNQYEIIQQQLNVNLYELNLLKEQFEKQQESLLSYKRQYNEYMLKLIEYTNEYNKIAYERMQNENSLYTLNEQLLFEHEYSKKCQEEFEQLEKIQYDLNNEFNKTEFKKIIEKIRQDYESYNEIQVSELELFYKTKIDLMQNNFQENESENHSEEIKHLEEQNQSLEKKLKQLKNELHHISEQNQQQYELSYNEYHQLQIQVSDIESLILDLRNNTIQLSSEINTYRCLLTNLVSSFQQTNKPSSHRQQANNIIFHFRNGLLYVRI</sequence>
<protein>
    <submittedName>
        <fullName evidence="3">Uncharacterized protein</fullName>
    </submittedName>
</protein>
<reference evidence="3" key="1">
    <citation type="submission" date="2021-02" db="EMBL/GenBank/DDBJ databases">
        <authorList>
            <person name="Nowell W R."/>
        </authorList>
    </citation>
    <scope>NUCLEOTIDE SEQUENCE</scope>
</reference>
<gene>
    <name evidence="3" type="ORF">JXQ802_LOCUS9649</name>
    <name evidence="2" type="ORF">PYM288_LOCUS1295</name>
</gene>
<accession>A0A814A894</accession>
<dbReference type="Proteomes" id="UP000663870">
    <property type="component" value="Unassembled WGS sequence"/>
</dbReference>